<feature type="domain" description="DUF4253" evidence="1">
    <location>
        <begin position="119"/>
        <end position="227"/>
    </location>
</feature>
<sequence>MTTTAPPTADLGPVLYDGLLDSARRSRRCPVWLAPATLERIGRRAPRPIPVPTVVRTGARQILTDWWPGPCPLRCGCRDPFVGAFPPRLVRAGSDRSTFRGTRRAAVGFAAEVGSWSSLAVLDAVRPADVPAALGWAADAERDPLAVATVLRSWESRFGALLVHVGETALLLSVADPPVTDDECLHVAAEHLAFCPDRTDPWTGAEHTLRSYADSIRGARRWRFRWD</sequence>
<dbReference type="InterPro" id="IPR025349">
    <property type="entry name" value="DUF4253"/>
</dbReference>
<proteinExistence type="predicted"/>
<evidence type="ECO:0000313" key="3">
    <source>
        <dbReference type="Proteomes" id="UP001494902"/>
    </source>
</evidence>
<name>A0ABV1KH53_9PSEU</name>
<dbReference type="Pfam" id="PF14062">
    <property type="entry name" value="DUF4253"/>
    <property type="match status" value="1"/>
</dbReference>
<accession>A0ABV1KH53</accession>
<dbReference type="EMBL" id="JBEDNQ010000010">
    <property type="protein sequence ID" value="MEQ3553249.1"/>
    <property type="molecule type" value="Genomic_DNA"/>
</dbReference>
<reference evidence="2 3" key="1">
    <citation type="submission" date="2024-03" db="EMBL/GenBank/DDBJ databases">
        <title>Draft genome sequence of Pseudonocardia nematodicida JCM 31783.</title>
        <authorList>
            <person name="Butdee W."/>
            <person name="Duangmal K."/>
        </authorList>
    </citation>
    <scope>NUCLEOTIDE SEQUENCE [LARGE SCALE GENOMIC DNA]</scope>
    <source>
        <strain evidence="2 3">JCM 31783</strain>
    </source>
</reference>
<dbReference type="RefSeq" id="WP_349300320.1">
    <property type="nucleotide sequence ID" value="NZ_JBEDNQ010000010.1"/>
</dbReference>
<dbReference type="Proteomes" id="UP001494902">
    <property type="component" value="Unassembled WGS sequence"/>
</dbReference>
<keyword evidence="3" id="KW-1185">Reference proteome</keyword>
<evidence type="ECO:0000259" key="1">
    <source>
        <dbReference type="Pfam" id="PF14062"/>
    </source>
</evidence>
<protein>
    <submittedName>
        <fullName evidence="2">DUF4253 domain-containing protein</fullName>
    </submittedName>
</protein>
<organism evidence="2 3">
    <name type="scientific">Pseudonocardia nematodicida</name>
    <dbReference type="NCBI Taxonomy" id="1206997"/>
    <lineage>
        <taxon>Bacteria</taxon>
        <taxon>Bacillati</taxon>
        <taxon>Actinomycetota</taxon>
        <taxon>Actinomycetes</taxon>
        <taxon>Pseudonocardiales</taxon>
        <taxon>Pseudonocardiaceae</taxon>
        <taxon>Pseudonocardia</taxon>
    </lineage>
</organism>
<gene>
    <name evidence="2" type="ORF">WIS52_22495</name>
</gene>
<comment type="caution">
    <text evidence="2">The sequence shown here is derived from an EMBL/GenBank/DDBJ whole genome shotgun (WGS) entry which is preliminary data.</text>
</comment>
<evidence type="ECO:0000313" key="2">
    <source>
        <dbReference type="EMBL" id="MEQ3553249.1"/>
    </source>
</evidence>